<dbReference type="RefSeq" id="WP_185978227.1">
    <property type="nucleotide sequence ID" value="NZ_JACBGI020000011.1"/>
</dbReference>
<feature type="domain" description="Fido" evidence="1">
    <location>
        <begin position="69"/>
        <end position="195"/>
    </location>
</feature>
<evidence type="ECO:0000313" key="3">
    <source>
        <dbReference type="Proteomes" id="UP001193680"/>
    </source>
</evidence>
<dbReference type="Gene3D" id="1.10.3290.10">
    <property type="entry name" value="Fido-like domain"/>
    <property type="match status" value="1"/>
</dbReference>
<protein>
    <recommendedName>
        <fullName evidence="1">Fido domain-containing protein</fullName>
    </recommendedName>
</protein>
<dbReference type="EMBL" id="JACBGI020000011">
    <property type="protein sequence ID" value="MBF6058080.1"/>
    <property type="molecule type" value="Genomic_DNA"/>
</dbReference>
<comment type="caution">
    <text evidence="2">The sequence shown here is derived from an EMBL/GenBank/DDBJ whole genome shotgun (WGS) entry which is preliminary data.</text>
</comment>
<gene>
    <name evidence="2" type="ORF">H8792_006960</name>
</gene>
<dbReference type="InterPro" id="IPR003812">
    <property type="entry name" value="Fido"/>
</dbReference>
<dbReference type="SUPFAM" id="SSF140931">
    <property type="entry name" value="Fic-like"/>
    <property type="match status" value="1"/>
</dbReference>
<evidence type="ECO:0000259" key="1">
    <source>
        <dbReference type="PROSITE" id="PS51459"/>
    </source>
</evidence>
<dbReference type="Proteomes" id="UP001193680">
    <property type="component" value="Unassembled WGS sequence"/>
</dbReference>
<dbReference type="PROSITE" id="PS51459">
    <property type="entry name" value="FIDO"/>
    <property type="match status" value="1"/>
</dbReference>
<proteinExistence type="predicted"/>
<reference evidence="2 3" key="2">
    <citation type="submission" date="2020-11" db="EMBL/GenBank/DDBJ databases">
        <title>Sulfur oxidizing isolate from Hospital Hole Sinkhole.</title>
        <authorList>
            <person name="Scott K.M."/>
        </authorList>
    </citation>
    <scope>NUCLEOTIDE SEQUENCE [LARGE SCALE GENOMIC DNA]</scope>
    <source>
        <strain evidence="2 3">HH1</strain>
    </source>
</reference>
<name>A0ABS0BWA0_9GAMM</name>
<dbReference type="InterPro" id="IPR036597">
    <property type="entry name" value="Fido-like_dom_sf"/>
</dbReference>
<accession>A0ABS0BWA0</accession>
<sequence length="221" mass="25078">MNYLNIDAIRSSLVDVQRNFQHINSQLSVHRSPLSDEAIENFLAGYAKIDAYLVDDFNLFEVGNSHALLELDNIVLFHSAQTSANEQNNQFKATQQHFYEAKDGGIGGLMEWLELNDDTSVWKKAAGVFCYMVAQPQLFLEGNHRVATLVSSYLLVREGFAPLVVTVENAKAFFEISEQMKEKHKNSIFDEFFSLPRLTSNFAQMLKDTQSDKYLLKPATV</sequence>
<reference evidence="2 3" key="1">
    <citation type="submission" date="2020-06" db="EMBL/GenBank/DDBJ databases">
        <authorList>
            <person name="Scott K."/>
        </authorList>
    </citation>
    <scope>NUCLEOTIDE SEQUENCE [LARGE SCALE GENOMIC DNA]</scope>
    <source>
        <strain evidence="2 3">HH1</strain>
    </source>
</reference>
<organism evidence="2 3">
    <name type="scientific">Thiomicrorhabdus heinhorstiae</name>
    <dbReference type="NCBI Taxonomy" id="2748010"/>
    <lineage>
        <taxon>Bacteria</taxon>
        <taxon>Pseudomonadati</taxon>
        <taxon>Pseudomonadota</taxon>
        <taxon>Gammaproteobacteria</taxon>
        <taxon>Thiotrichales</taxon>
        <taxon>Piscirickettsiaceae</taxon>
        <taxon>Thiomicrorhabdus</taxon>
    </lineage>
</organism>
<keyword evidence="3" id="KW-1185">Reference proteome</keyword>
<evidence type="ECO:0000313" key="2">
    <source>
        <dbReference type="EMBL" id="MBF6058080.1"/>
    </source>
</evidence>